<keyword evidence="15" id="KW-1185">Reference proteome</keyword>
<feature type="coiled-coil region" evidence="10">
    <location>
        <begin position="510"/>
        <end position="537"/>
    </location>
</feature>
<accession>A0AAV1M317</accession>
<evidence type="ECO:0000256" key="7">
    <source>
        <dbReference type="ARBA" id="ARBA00023204"/>
    </source>
</evidence>
<proteinExistence type="inferred from homology"/>
<dbReference type="InterPro" id="IPR051055">
    <property type="entry name" value="PIF1_helicase"/>
</dbReference>
<dbReference type="GO" id="GO:0043139">
    <property type="term" value="F:5'-3' DNA helicase activity"/>
    <property type="evidence" value="ECO:0007669"/>
    <property type="project" value="UniProtKB-EC"/>
</dbReference>
<evidence type="ECO:0000256" key="10">
    <source>
        <dbReference type="SAM" id="Coils"/>
    </source>
</evidence>
<evidence type="ECO:0000256" key="5">
    <source>
        <dbReference type="ARBA" id="ARBA00022840"/>
    </source>
</evidence>
<evidence type="ECO:0000259" key="11">
    <source>
        <dbReference type="Pfam" id="PF05970"/>
    </source>
</evidence>
<comment type="cofactor">
    <cofactor evidence="9">
        <name>Mg(2+)</name>
        <dbReference type="ChEBI" id="CHEBI:18420"/>
    </cofactor>
</comment>
<evidence type="ECO:0000256" key="1">
    <source>
        <dbReference type="ARBA" id="ARBA00022741"/>
    </source>
</evidence>
<feature type="domain" description="DNA helicase Pif1-like 2B" evidence="13">
    <location>
        <begin position="903"/>
        <end position="930"/>
    </location>
</feature>
<dbReference type="InterPro" id="IPR027417">
    <property type="entry name" value="P-loop_NTPase"/>
</dbReference>
<keyword evidence="2 9" id="KW-0227">DNA damage</keyword>
<dbReference type="Proteomes" id="UP001314205">
    <property type="component" value="Unassembled WGS sequence"/>
</dbReference>
<dbReference type="GO" id="GO:0006281">
    <property type="term" value="P:DNA repair"/>
    <property type="evidence" value="ECO:0007669"/>
    <property type="project" value="UniProtKB-KW"/>
</dbReference>
<sequence length="990" mass="114303">MNCANQRDKITVERYLQMLKNDELEGDLTAIFGRLRNTEQFWKKPRNDVNCMTQNYGPATWFLTMSPSEWMWEDLGEYIRQVNGVKMANKTISELVALDPVSTSRIIDNKFHAMLDLITSSDEPLGKIIHYFWRREYQSRGAQHFHLMLWVKDAPILHKSSIDEVASFISKYVTCAIPKKDISPTLHQRVTSYQMHKHNSYCMRRKKTKKGFVSVCRFGFPRTVTDSLIIRDIFQTIAARKTLSSNNRLYNIVRSKESDMINDYNPALLLAWNGNIDIQYVGEKTAILNYYVTKYTTKSEKTHASDMFNDINSTKSLRSRLYNIGLRVLANRECGALEASDTLLGIPLYGTDPQTTIRWLDVNIHRNRRVKSKSEMTGLDPNSTDIYYDSWIDNVYPARPDELKDMNLFDFSKDYDLVNTRPVSNKVEYYVLANKKYLKKRDRPYLINHYLYDVEQMPEKYFFSLLLLFKPWRILDDLKMQHETYTETFNAVKDDLQEALRYGNLRTELRNILQTAFEKVEEKVAELNEERENIVDEGPDNPLVFEALEAVNAMEDLNNFDLVEADISEMNEQAMIDKLNSDQKKVFDTVTNKITNKKEILRHFVSGTGGTGKSYLIKTLKIWIKNNLHKNVAITAPTGIAAFNVNGLTIHRLLQLPVEHKQTPKYKPLSDEVLQVLRTDLKTVELFIIDEVSMISNVTLAYINLRLCEVFDTSDVEDGWFGKKHILVLGDLLQLPPVREKSPFEKLTPSEINKLIGSLSIPNLWAELFTYDELTLNMRQLDDSTFVEMLKRIRVGVTTQSDRDILSNRLIPLLSHSNKGRLMEIAQCLRDLPEDTVCLLPTRNMCMQLNDAMLKAIPHPEMKLVAKDSLDCSKCMITKARACLQKYEDDASMTAGLEETIIIKEGAKVMLTRNIDVSLGLVNGSIGVVQKVRWDPEDRTKPKQLVVKFANNLIHELLPIKSKFEIIPRAYVYREQFPICVAYALTIHKS</sequence>
<evidence type="ECO:0000256" key="3">
    <source>
        <dbReference type="ARBA" id="ARBA00022801"/>
    </source>
</evidence>
<dbReference type="Pfam" id="PF05970">
    <property type="entry name" value="PIF1"/>
    <property type="match status" value="1"/>
</dbReference>
<comment type="caution">
    <text evidence="14">The sequence shown here is derived from an EMBL/GenBank/DDBJ whole genome shotgun (WGS) entry which is preliminary data.</text>
</comment>
<dbReference type="GO" id="GO:0016787">
    <property type="term" value="F:hydrolase activity"/>
    <property type="evidence" value="ECO:0007669"/>
    <property type="project" value="UniProtKB-KW"/>
</dbReference>
<feature type="domain" description="DNA helicase Pif1-like DEAD-box helicase" evidence="11">
    <location>
        <begin position="578"/>
        <end position="802"/>
    </location>
</feature>
<dbReference type="SUPFAM" id="SSF52540">
    <property type="entry name" value="P-loop containing nucleoside triphosphate hydrolases"/>
    <property type="match status" value="2"/>
</dbReference>
<dbReference type="PANTHER" id="PTHR47642:SF5">
    <property type="entry name" value="ATP-DEPENDENT DNA HELICASE"/>
    <property type="match status" value="1"/>
</dbReference>
<keyword evidence="9" id="KW-0233">DNA recombination</keyword>
<dbReference type="GO" id="GO:0000723">
    <property type="term" value="P:telomere maintenance"/>
    <property type="evidence" value="ECO:0007669"/>
    <property type="project" value="InterPro"/>
</dbReference>
<keyword evidence="10" id="KW-0175">Coiled coil</keyword>
<keyword evidence="7 9" id="KW-0234">DNA repair</keyword>
<feature type="domain" description="Helitron helicase-like" evidence="12">
    <location>
        <begin position="22"/>
        <end position="149"/>
    </location>
</feature>
<evidence type="ECO:0000256" key="6">
    <source>
        <dbReference type="ARBA" id="ARBA00023125"/>
    </source>
</evidence>
<evidence type="ECO:0000256" key="4">
    <source>
        <dbReference type="ARBA" id="ARBA00022806"/>
    </source>
</evidence>
<dbReference type="InterPro" id="IPR025476">
    <property type="entry name" value="Helitron_helicase-like"/>
</dbReference>
<protein>
    <recommendedName>
        <fullName evidence="9">ATP-dependent DNA helicase</fullName>
        <ecNumber evidence="9">5.6.2.3</ecNumber>
    </recommendedName>
</protein>
<keyword evidence="3 9" id="KW-0378">Hydrolase</keyword>
<keyword evidence="4 9" id="KW-0347">Helicase</keyword>
<keyword evidence="8" id="KW-0413">Isomerase</keyword>
<dbReference type="AlphaFoldDB" id="A0AAV1M317"/>
<evidence type="ECO:0000313" key="14">
    <source>
        <dbReference type="EMBL" id="CAK1600241.1"/>
    </source>
</evidence>
<evidence type="ECO:0000256" key="9">
    <source>
        <dbReference type="RuleBase" id="RU363044"/>
    </source>
</evidence>
<keyword evidence="1 9" id="KW-0547">Nucleotide-binding</keyword>
<dbReference type="EC" id="5.6.2.3" evidence="9"/>
<dbReference type="InterPro" id="IPR049163">
    <property type="entry name" value="Pif1-like_2B_dom"/>
</dbReference>
<dbReference type="Gene3D" id="3.40.50.300">
    <property type="entry name" value="P-loop containing nucleotide triphosphate hydrolases"/>
    <property type="match status" value="1"/>
</dbReference>
<gene>
    <name evidence="14" type="ORF">PARMNEM_LOCUS19022</name>
</gene>
<organism evidence="14 15">
    <name type="scientific">Parnassius mnemosyne</name>
    <name type="common">clouded apollo</name>
    <dbReference type="NCBI Taxonomy" id="213953"/>
    <lineage>
        <taxon>Eukaryota</taxon>
        <taxon>Metazoa</taxon>
        <taxon>Ecdysozoa</taxon>
        <taxon>Arthropoda</taxon>
        <taxon>Hexapoda</taxon>
        <taxon>Insecta</taxon>
        <taxon>Pterygota</taxon>
        <taxon>Neoptera</taxon>
        <taxon>Endopterygota</taxon>
        <taxon>Lepidoptera</taxon>
        <taxon>Glossata</taxon>
        <taxon>Ditrysia</taxon>
        <taxon>Papilionoidea</taxon>
        <taxon>Papilionidae</taxon>
        <taxon>Parnassiinae</taxon>
        <taxon>Parnassini</taxon>
        <taxon>Parnassius</taxon>
        <taxon>Driopa</taxon>
    </lineage>
</organism>
<dbReference type="GO" id="GO:0006310">
    <property type="term" value="P:DNA recombination"/>
    <property type="evidence" value="ECO:0007669"/>
    <property type="project" value="UniProtKB-KW"/>
</dbReference>
<dbReference type="PANTHER" id="PTHR47642">
    <property type="entry name" value="ATP-DEPENDENT DNA HELICASE"/>
    <property type="match status" value="1"/>
</dbReference>
<dbReference type="InterPro" id="IPR010285">
    <property type="entry name" value="DNA_helicase_pif1-like_DEAD"/>
</dbReference>
<dbReference type="GO" id="GO:0005524">
    <property type="term" value="F:ATP binding"/>
    <property type="evidence" value="ECO:0007669"/>
    <property type="project" value="UniProtKB-KW"/>
</dbReference>
<dbReference type="Pfam" id="PF21530">
    <property type="entry name" value="Pif1_2B_dom"/>
    <property type="match status" value="1"/>
</dbReference>
<evidence type="ECO:0000313" key="15">
    <source>
        <dbReference type="Proteomes" id="UP001314205"/>
    </source>
</evidence>
<keyword evidence="5 9" id="KW-0067">ATP-binding</keyword>
<reference evidence="14 15" key="1">
    <citation type="submission" date="2023-11" db="EMBL/GenBank/DDBJ databases">
        <authorList>
            <person name="Hedman E."/>
            <person name="Englund M."/>
            <person name="Stromberg M."/>
            <person name="Nyberg Akerstrom W."/>
            <person name="Nylinder S."/>
            <person name="Jareborg N."/>
            <person name="Kallberg Y."/>
            <person name="Kronander E."/>
        </authorList>
    </citation>
    <scope>NUCLEOTIDE SEQUENCE [LARGE SCALE GENOMIC DNA]</scope>
</reference>
<dbReference type="EMBL" id="CAVLGL010000115">
    <property type="protein sequence ID" value="CAK1600241.1"/>
    <property type="molecule type" value="Genomic_DNA"/>
</dbReference>
<evidence type="ECO:0000256" key="2">
    <source>
        <dbReference type="ARBA" id="ARBA00022763"/>
    </source>
</evidence>
<evidence type="ECO:0000259" key="13">
    <source>
        <dbReference type="Pfam" id="PF21530"/>
    </source>
</evidence>
<comment type="catalytic activity">
    <reaction evidence="9">
        <text>ATP + H2O = ADP + phosphate + H(+)</text>
        <dbReference type="Rhea" id="RHEA:13065"/>
        <dbReference type="ChEBI" id="CHEBI:15377"/>
        <dbReference type="ChEBI" id="CHEBI:15378"/>
        <dbReference type="ChEBI" id="CHEBI:30616"/>
        <dbReference type="ChEBI" id="CHEBI:43474"/>
        <dbReference type="ChEBI" id="CHEBI:456216"/>
        <dbReference type="EC" id="5.6.2.3"/>
    </reaction>
</comment>
<evidence type="ECO:0000256" key="8">
    <source>
        <dbReference type="ARBA" id="ARBA00023235"/>
    </source>
</evidence>
<keyword evidence="6" id="KW-0238">DNA-binding</keyword>
<comment type="similarity">
    <text evidence="9">Belongs to the helicase family.</text>
</comment>
<evidence type="ECO:0000259" key="12">
    <source>
        <dbReference type="Pfam" id="PF14214"/>
    </source>
</evidence>
<name>A0AAV1M317_9NEOP</name>
<dbReference type="Pfam" id="PF14214">
    <property type="entry name" value="Helitron_like_N"/>
    <property type="match status" value="1"/>
</dbReference>